<reference evidence="2" key="1">
    <citation type="submission" date="2023-03" db="EMBL/GenBank/DDBJ databases">
        <title>Actinorhabdospora filicis NBRC 111898.</title>
        <authorList>
            <person name="Ichikawa N."/>
            <person name="Sato H."/>
            <person name="Tonouchi N."/>
        </authorList>
    </citation>
    <scope>NUCLEOTIDE SEQUENCE</scope>
    <source>
        <strain evidence="2">NBRC 111898</strain>
    </source>
</reference>
<proteinExistence type="predicted"/>
<dbReference type="EMBL" id="BSTX01000002">
    <property type="protein sequence ID" value="GLZ78526.1"/>
    <property type="molecule type" value="Genomic_DNA"/>
</dbReference>
<keyword evidence="3" id="KW-1185">Reference proteome</keyword>
<organism evidence="2 3">
    <name type="scientific">Actinorhabdospora filicis</name>
    <dbReference type="NCBI Taxonomy" id="1785913"/>
    <lineage>
        <taxon>Bacteria</taxon>
        <taxon>Bacillati</taxon>
        <taxon>Actinomycetota</taxon>
        <taxon>Actinomycetes</taxon>
        <taxon>Micromonosporales</taxon>
        <taxon>Micromonosporaceae</taxon>
        <taxon>Actinorhabdospora</taxon>
    </lineage>
</organism>
<evidence type="ECO:0000313" key="3">
    <source>
        <dbReference type="Proteomes" id="UP001165079"/>
    </source>
</evidence>
<evidence type="ECO:0000259" key="1">
    <source>
        <dbReference type="Pfam" id="PF14206"/>
    </source>
</evidence>
<name>A0A9W6SMF9_9ACTN</name>
<dbReference type="InterPro" id="IPR025983">
    <property type="entry name" value="Cys_rich_CPCC"/>
</dbReference>
<dbReference type="RefSeq" id="WP_432705334.1">
    <property type="nucleotide sequence ID" value="NZ_BSTX01000002.1"/>
</dbReference>
<comment type="caution">
    <text evidence="2">The sequence shown here is derived from an EMBL/GenBank/DDBJ whole genome shotgun (WGS) entry which is preliminary data.</text>
</comment>
<protein>
    <recommendedName>
        <fullName evidence="1">Cysteine-rich CPCC domain-containing protein</fullName>
    </recommendedName>
</protein>
<feature type="domain" description="Cysteine-rich CPCC" evidence="1">
    <location>
        <begin position="25"/>
        <end position="62"/>
    </location>
</feature>
<dbReference type="Proteomes" id="UP001165079">
    <property type="component" value="Unassembled WGS sequence"/>
</dbReference>
<gene>
    <name evidence="2" type="ORF">Afil01_33330</name>
</gene>
<sequence length="75" mass="8667">MLAEHRRVRPAVLGRVTIVGVSVKFPCVCCGHLTMDSPPGLHDICRVCFWEDDGVQLRWPGWWRHPDGRGWWEEA</sequence>
<accession>A0A9W6SMF9</accession>
<dbReference type="Pfam" id="PF14206">
    <property type="entry name" value="Cys_rich_CPCC"/>
    <property type="match status" value="1"/>
</dbReference>
<dbReference type="AlphaFoldDB" id="A0A9W6SMF9"/>
<evidence type="ECO:0000313" key="2">
    <source>
        <dbReference type="EMBL" id="GLZ78526.1"/>
    </source>
</evidence>